<evidence type="ECO:0000313" key="2">
    <source>
        <dbReference type="Proteomes" id="UP001500689"/>
    </source>
</evidence>
<dbReference type="EMBL" id="BAAAZN010000010">
    <property type="protein sequence ID" value="GAA3558391.1"/>
    <property type="molecule type" value="Genomic_DNA"/>
</dbReference>
<dbReference type="InterPro" id="IPR010349">
    <property type="entry name" value="Asparaginase_II"/>
</dbReference>
<keyword evidence="2" id="KW-1185">Reference proteome</keyword>
<dbReference type="PANTHER" id="PTHR42110">
    <property type="entry name" value="L-ASPARAGINASE, PUTATIVE (AFU_ORTHOLOGUE AFUA_3G11890)-RELATED"/>
    <property type="match status" value="1"/>
</dbReference>
<dbReference type="Pfam" id="PF06089">
    <property type="entry name" value="Asparaginase_II"/>
    <property type="match status" value="1"/>
</dbReference>
<dbReference type="RefSeq" id="WP_344863356.1">
    <property type="nucleotide sequence ID" value="NZ_BAAAZN010000010.1"/>
</dbReference>
<proteinExistence type="predicted"/>
<sequence length="313" mass="31852">MTGAPVLVEVVRSGFVESVHRGAVVVTAPDGSVRLSAGDVTEPMFPRSANKPLQAVGMLRAGLASEAADLALTCGSHSGESGHVERVAAMLAAAHLGPSALACPPAFPLHEPSMRAAVEPLRVTMNCSGKHAGMLATCVAAGWPTDGYEDPAHPLQQLIAETVEELTGEPIAATGVDGCGAPLFAFSLTGLARSFGRLVQAGPGSAQRRVADAMRAHPWLVAGTDREDTLLMEGVPGLLSKVGAEGVLAMALADGTAVALKMADGAKRGCAPLALAVLEHLGADVSELGDLARPPVLGGGQEVGHLRVSWRAP</sequence>
<organism evidence="1 2">
    <name type="scientific">Amycolatopsis ultiminotia</name>
    <dbReference type="NCBI Taxonomy" id="543629"/>
    <lineage>
        <taxon>Bacteria</taxon>
        <taxon>Bacillati</taxon>
        <taxon>Actinomycetota</taxon>
        <taxon>Actinomycetes</taxon>
        <taxon>Pseudonocardiales</taxon>
        <taxon>Pseudonocardiaceae</taxon>
        <taxon>Amycolatopsis</taxon>
    </lineage>
</organism>
<dbReference type="Proteomes" id="UP001500689">
    <property type="component" value="Unassembled WGS sequence"/>
</dbReference>
<accession>A0ABP6X293</accession>
<dbReference type="PANTHER" id="PTHR42110:SF1">
    <property type="entry name" value="L-ASPARAGINASE, PUTATIVE (AFU_ORTHOLOGUE AFUA_3G11890)-RELATED"/>
    <property type="match status" value="1"/>
</dbReference>
<reference evidence="2" key="1">
    <citation type="journal article" date="2019" name="Int. J. Syst. Evol. Microbiol.">
        <title>The Global Catalogue of Microorganisms (GCM) 10K type strain sequencing project: providing services to taxonomists for standard genome sequencing and annotation.</title>
        <authorList>
            <consortium name="The Broad Institute Genomics Platform"/>
            <consortium name="The Broad Institute Genome Sequencing Center for Infectious Disease"/>
            <person name="Wu L."/>
            <person name="Ma J."/>
        </authorList>
    </citation>
    <scope>NUCLEOTIDE SEQUENCE [LARGE SCALE GENOMIC DNA]</scope>
    <source>
        <strain evidence="2">JCM 16898</strain>
    </source>
</reference>
<evidence type="ECO:0000313" key="1">
    <source>
        <dbReference type="EMBL" id="GAA3558391.1"/>
    </source>
</evidence>
<name>A0ABP6X293_9PSEU</name>
<comment type="caution">
    <text evidence="1">The sequence shown here is derived from an EMBL/GenBank/DDBJ whole genome shotgun (WGS) entry which is preliminary data.</text>
</comment>
<protein>
    <submittedName>
        <fullName evidence="1">Asparaginase</fullName>
    </submittedName>
</protein>
<gene>
    <name evidence="1" type="ORF">GCM10022222_47450</name>
</gene>